<feature type="transmembrane region" description="Helical" evidence="1">
    <location>
        <begin position="200"/>
        <end position="217"/>
    </location>
</feature>
<keyword evidence="4" id="KW-1185">Reference proteome</keyword>
<accession>A0AA90SCS9</accession>
<protein>
    <submittedName>
        <fullName evidence="3">Sulfite exporter TauE/SafE family protein</fullName>
    </submittedName>
</protein>
<keyword evidence="1" id="KW-1133">Transmembrane helix</keyword>
<reference evidence="3 4" key="1">
    <citation type="journal article" date="2023" name="bioRxiv">
        <title>An intranuclear bacterial parasite of deep-sea mussels expresses apoptosis inhibitors acquired from its host.</title>
        <authorList>
            <person name="Gonzalez Porras M.A."/>
            <person name="Assie A."/>
            <person name="Tietjen M."/>
            <person name="Violette M."/>
            <person name="Kleiner M."/>
            <person name="Gruber-Vodicka H."/>
            <person name="Dubilier N."/>
            <person name="Leisch N."/>
        </authorList>
    </citation>
    <scope>NUCLEOTIDE SEQUENCE [LARGE SCALE GENOMIC DNA]</scope>
    <source>
        <strain evidence="3">IAP13</strain>
    </source>
</reference>
<feature type="transmembrane region" description="Helical" evidence="1">
    <location>
        <begin position="86"/>
        <end position="106"/>
    </location>
</feature>
<proteinExistence type="predicted"/>
<organism evidence="3 4">
    <name type="scientific">Candidatus Endonucleibacter bathymodioli</name>
    <dbReference type="NCBI Taxonomy" id="539814"/>
    <lineage>
        <taxon>Bacteria</taxon>
        <taxon>Pseudomonadati</taxon>
        <taxon>Pseudomonadota</taxon>
        <taxon>Gammaproteobacteria</taxon>
        <taxon>Oceanospirillales</taxon>
        <taxon>Endozoicomonadaceae</taxon>
        <taxon>Candidatus Endonucleibacter</taxon>
    </lineage>
</organism>
<feature type="domain" description="Urease accessory protein UreH-like transmembrane" evidence="2">
    <location>
        <begin position="10"/>
        <end position="215"/>
    </location>
</feature>
<feature type="transmembrane region" description="Helical" evidence="1">
    <location>
        <begin position="53"/>
        <end position="74"/>
    </location>
</feature>
<evidence type="ECO:0000259" key="2">
    <source>
        <dbReference type="Pfam" id="PF13386"/>
    </source>
</evidence>
<keyword evidence="1" id="KW-0812">Transmembrane</keyword>
<dbReference type="Pfam" id="PF13386">
    <property type="entry name" value="DsbD_2"/>
    <property type="match status" value="1"/>
</dbReference>
<feature type="transmembrane region" description="Helical" evidence="1">
    <location>
        <begin position="127"/>
        <end position="146"/>
    </location>
</feature>
<dbReference type="Proteomes" id="UP001178148">
    <property type="component" value="Unassembled WGS sequence"/>
</dbReference>
<sequence>MTEITLFISALTIGLLGSVHCIGMCGGITSALSMSISGKTKSAVFGLMLCYHLGRILSYALAGFILGSVGWFLGDSSPVLRFLLRILAGFMLVFMGLYVSGIWKGLTRLEVIGGVLWRKLQPIGKHLIPVKTVTGALSLGGLWGWLPCGLVYSTLVWSSSQGSPLQSALLMFCFGVGTIPSVLLTGLLSKQLHHIIQAQLTRNIAGIMMILFGLWTFPGPHQKAMMGLISF</sequence>
<dbReference type="InterPro" id="IPR039447">
    <property type="entry name" value="UreH-like_TM_dom"/>
</dbReference>
<evidence type="ECO:0000313" key="4">
    <source>
        <dbReference type="Proteomes" id="UP001178148"/>
    </source>
</evidence>
<dbReference type="EMBL" id="JASXSV010000005">
    <property type="protein sequence ID" value="MDP0588462.1"/>
    <property type="molecule type" value="Genomic_DNA"/>
</dbReference>
<dbReference type="PANTHER" id="PTHR42208">
    <property type="entry name" value="HEAVY METAL TRANSPORTER-RELATED"/>
    <property type="match status" value="1"/>
</dbReference>
<dbReference type="PANTHER" id="PTHR42208:SF1">
    <property type="entry name" value="HEAVY METAL TRANSPORTER"/>
    <property type="match status" value="1"/>
</dbReference>
<gene>
    <name evidence="3" type="ORF">QS748_04440</name>
</gene>
<feature type="transmembrane region" description="Helical" evidence="1">
    <location>
        <begin position="166"/>
        <end position="188"/>
    </location>
</feature>
<keyword evidence="1" id="KW-0472">Membrane</keyword>
<feature type="transmembrane region" description="Helical" evidence="1">
    <location>
        <begin position="6"/>
        <end position="32"/>
    </location>
</feature>
<comment type="caution">
    <text evidence="3">The sequence shown here is derived from an EMBL/GenBank/DDBJ whole genome shotgun (WGS) entry which is preliminary data.</text>
</comment>
<evidence type="ECO:0000313" key="3">
    <source>
        <dbReference type="EMBL" id="MDP0588462.1"/>
    </source>
</evidence>
<name>A0AA90SCS9_9GAMM</name>
<dbReference type="AlphaFoldDB" id="A0AA90SCS9"/>
<evidence type="ECO:0000256" key="1">
    <source>
        <dbReference type="SAM" id="Phobius"/>
    </source>
</evidence>